<sequence length="81" mass="8707">MPVQTLYIVQQFEKQGRKLVKGRALDFRSAAEAVARAERDAVRFAGVVAVTVTVDTETGETLEDPVILAQHGEVPEGIIGG</sequence>
<dbReference type="RefSeq" id="WP_209736730.1">
    <property type="nucleotide sequence ID" value="NZ_CP072611.1"/>
</dbReference>
<evidence type="ECO:0000313" key="2">
    <source>
        <dbReference type="Proteomes" id="UP001597371"/>
    </source>
</evidence>
<dbReference type="Proteomes" id="UP001597371">
    <property type="component" value="Unassembled WGS sequence"/>
</dbReference>
<evidence type="ECO:0008006" key="3">
    <source>
        <dbReference type="Google" id="ProtNLM"/>
    </source>
</evidence>
<reference evidence="2" key="1">
    <citation type="journal article" date="2019" name="Int. J. Syst. Evol. Microbiol.">
        <title>The Global Catalogue of Microorganisms (GCM) 10K type strain sequencing project: providing services to taxonomists for standard genome sequencing and annotation.</title>
        <authorList>
            <consortium name="The Broad Institute Genomics Platform"/>
            <consortium name="The Broad Institute Genome Sequencing Center for Infectious Disease"/>
            <person name="Wu L."/>
            <person name="Ma J."/>
        </authorList>
    </citation>
    <scope>NUCLEOTIDE SEQUENCE [LARGE SCALE GENOMIC DNA]</scope>
    <source>
        <strain evidence="2">ZS-35-S2</strain>
    </source>
</reference>
<protein>
    <recommendedName>
        <fullName evidence="3">DUF2188 domain-containing protein</fullName>
    </recommendedName>
</protein>
<accession>A0ABW5CKB0</accession>
<dbReference type="EMBL" id="JBHUIJ010000006">
    <property type="protein sequence ID" value="MFD2237131.1"/>
    <property type="molecule type" value="Genomic_DNA"/>
</dbReference>
<proteinExistence type="predicted"/>
<evidence type="ECO:0000313" key="1">
    <source>
        <dbReference type="EMBL" id="MFD2237131.1"/>
    </source>
</evidence>
<name>A0ABW5CKB0_9HYPH</name>
<comment type="caution">
    <text evidence="1">The sequence shown here is derived from an EMBL/GenBank/DDBJ whole genome shotgun (WGS) entry which is preliminary data.</text>
</comment>
<keyword evidence="2" id="KW-1185">Reference proteome</keyword>
<gene>
    <name evidence="1" type="ORF">ACFSKQ_06560</name>
</gene>
<organism evidence="1 2">
    <name type="scientific">Aureimonas populi</name>
    <dbReference type="NCBI Taxonomy" id="1701758"/>
    <lineage>
        <taxon>Bacteria</taxon>
        <taxon>Pseudomonadati</taxon>
        <taxon>Pseudomonadota</taxon>
        <taxon>Alphaproteobacteria</taxon>
        <taxon>Hyphomicrobiales</taxon>
        <taxon>Aurantimonadaceae</taxon>
        <taxon>Aureimonas</taxon>
    </lineage>
</organism>